<dbReference type="OrthoDB" id="8433438at2"/>
<dbReference type="EMBL" id="VKKU01000002">
    <property type="protein sequence ID" value="TSB01936.1"/>
    <property type="molecule type" value="Genomic_DNA"/>
</dbReference>
<dbReference type="InterPro" id="IPR010982">
    <property type="entry name" value="Lambda_DNA-bd_dom_sf"/>
</dbReference>
<accession>A0A553WB82</accession>
<dbReference type="PANTHER" id="PTHR30146">
    <property type="entry name" value="LACI-RELATED TRANSCRIPTIONAL REPRESSOR"/>
    <property type="match status" value="1"/>
</dbReference>
<dbReference type="PROSITE" id="PS00356">
    <property type="entry name" value="HTH_LACI_1"/>
    <property type="match status" value="1"/>
</dbReference>
<keyword evidence="3" id="KW-0804">Transcription</keyword>
<dbReference type="CDD" id="cd01392">
    <property type="entry name" value="HTH_LacI"/>
    <property type="match status" value="1"/>
</dbReference>
<evidence type="ECO:0000313" key="6">
    <source>
        <dbReference type="Proteomes" id="UP000320160"/>
    </source>
</evidence>
<sequence>MDSQGRVRNITDLARLAGVSPGTVSRALADSHLIAKKTRDKIQQLAREHDFRPNVMARNLRIKRAGAIGVLIPLGHETGQHISDPFFMTMLGHLADALTERGHDLLLSRVIPKDPDWLNRVVDSGRVDGVILIGQSDQIDVIEKVASRYLPLVAWGANLPGKNHCSVGSDNRKGGQIAAQHLIDRGCRNFAFFGDPVAPEIAERLEGCRAALALAGLGDSLSILPAHLTAETAHPAISKWLDDTQSIPNGIIAASDVIAMSALRALAEHGVKVPGQVHVVGYDDLPFANQTVPTLSTVRQDLAAGAGHLVDLLFRRIAGEETGSVVLKPELVVRQSS</sequence>
<organism evidence="5 6">
    <name type="scientific">Sphingorhabdus contaminans</name>
    <dbReference type="NCBI Taxonomy" id="1343899"/>
    <lineage>
        <taxon>Bacteria</taxon>
        <taxon>Pseudomonadati</taxon>
        <taxon>Pseudomonadota</taxon>
        <taxon>Alphaproteobacteria</taxon>
        <taxon>Sphingomonadales</taxon>
        <taxon>Sphingomonadaceae</taxon>
        <taxon>Sphingorhabdus</taxon>
    </lineage>
</organism>
<dbReference type="InterPro" id="IPR046335">
    <property type="entry name" value="LacI/GalR-like_sensor"/>
</dbReference>
<dbReference type="GO" id="GO:0000976">
    <property type="term" value="F:transcription cis-regulatory region binding"/>
    <property type="evidence" value="ECO:0007669"/>
    <property type="project" value="TreeGrafter"/>
</dbReference>
<dbReference type="Gene3D" id="1.10.260.40">
    <property type="entry name" value="lambda repressor-like DNA-binding domains"/>
    <property type="match status" value="1"/>
</dbReference>
<dbReference type="SUPFAM" id="SSF47413">
    <property type="entry name" value="lambda repressor-like DNA-binding domains"/>
    <property type="match status" value="1"/>
</dbReference>
<gene>
    <name evidence="5" type="ORF">FOM92_12320</name>
</gene>
<dbReference type="Proteomes" id="UP000320160">
    <property type="component" value="Unassembled WGS sequence"/>
</dbReference>
<dbReference type="Gene3D" id="3.40.50.2300">
    <property type="match status" value="2"/>
</dbReference>
<dbReference type="SMART" id="SM00354">
    <property type="entry name" value="HTH_LACI"/>
    <property type="match status" value="1"/>
</dbReference>
<dbReference type="GO" id="GO:0003700">
    <property type="term" value="F:DNA-binding transcription factor activity"/>
    <property type="evidence" value="ECO:0007669"/>
    <property type="project" value="TreeGrafter"/>
</dbReference>
<dbReference type="Pfam" id="PF00356">
    <property type="entry name" value="LacI"/>
    <property type="match status" value="1"/>
</dbReference>
<dbReference type="PROSITE" id="PS50932">
    <property type="entry name" value="HTH_LACI_2"/>
    <property type="match status" value="1"/>
</dbReference>
<reference evidence="5 6" key="1">
    <citation type="submission" date="2019-07" db="EMBL/GenBank/DDBJ databases">
        <authorList>
            <person name="Park M."/>
        </authorList>
    </citation>
    <scope>NUCLEOTIDE SEQUENCE [LARGE SCALE GENOMIC DNA]</scope>
    <source>
        <strain evidence="5 6">KCTC32445</strain>
    </source>
</reference>
<evidence type="ECO:0000256" key="1">
    <source>
        <dbReference type="ARBA" id="ARBA00023015"/>
    </source>
</evidence>
<dbReference type="InterPro" id="IPR000843">
    <property type="entry name" value="HTH_LacI"/>
</dbReference>
<evidence type="ECO:0000256" key="2">
    <source>
        <dbReference type="ARBA" id="ARBA00023125"/>
    </source>
</evidence>
<dbReference type="AlphaFoldDB" id="A0A553WB82"/>
<keyword evidence="6" id="KW-1185">Reference proteome</keyword>
<evidence type="ECO:0000313" key="5">
    <source>
        <dbReference type="EMBL" id="TSB01936.1"/>
    </source>
</evidence>
<keyword evidence="1" id="KW-0805">Transcription regulation</keyword>
<dbReference type="RefSeq" id="WP_143777156.1">
    <property type="nucleotide sequence ID" value="NZ_VKKU01000002.1"/>
</dbReference>
<name>A0A553WB82_9SPHN</name>
<evidence type="ECO:0000256" key="3">
    <source>
        <dbReference type="ARBA" id="ARBA00023163"/>
    </source>
</evidence>
<comment type="caution">
    <text evidence="5">The sequence shown here is derived from an EMBL/GenBank/DDBJ whole genome shotgun (WGS) entry which is preliminary data.</text>
</comment>
<protein>
    <submittedName>
        <fullName evidence="5">LacI family transcriptional regulator</fullName>
    </submittedName>
</protein>
<feature type="domain" description="HTH lacI-type" evidence="4">
    <location>
        <begin position="8"/>
        <end position="62"/>
    </location>
</feature>
<dbReference type="SUPFAM" id="SSF53822">
    <property type="entry name" value="Periplasmic binding protein-like I"/>
    <property type="match status" value="1"/>
</dbReference>
<dbReference type="Pfam" id="PF13377">
    <property type="entry name" value="Peripla_BP_3"/>
    <property type="match status" value="1"/>
</dbReference>
<proteinExistence type="predicted"/>
<evidence type="ECO:0000259" key="4">
    <source>
        <dbReference type="PROSITE" id="PS50932"/>
    </source>
</evidence>
<keyword evidence="2" id="KW-0238">DNA-binding</keyword>
<dbReference type="PANTHER" id="PTHR30146:SF120">
    <property type="entry name" value="ALANINE RACEMASE"/>
    <property type="match status" value="1"/>
</dbReference>
<dbReference type="InterPro" id="IPR028082">
    <property type="entry name" value="Peripla_BP_I"/>
</dbReference>